<evidence type="ECO:0000256" key="1">
    <source>
        <dbReference type="ARBA" id="ARBA00012513"/>
    </source>
</evidence>
<comment type="catalytic activity">
    <reaction evidence="10">
        <text>L-seryl-[protein] + ATP = O-phospho-L-seryl-[protein] + ADP + H(+)</text>
        <dbReference type="Rhea" id="RHEA:17989"/>
        <dbReference type="Rhea" id="RHEA-COMP:9863"/>
        <dbReference type="Rhea" id="RHEA-COMP:11604"/>
        <dbReference type="ChEBI" id="CHEBI:15378"/>
        <dbReference type="ChEBI" id="CHEBI:29999"/>
        <dbReference type="ChEBI" id="CHEBI:30616"/>
        <dbReference type="ChEBI" id="CHEBI:83421"/>
        <dbReference type="ChEBI" id="CHEBI:456216"/>
        <dbReference type="EC" id="2.7.11.1"/>
    </reaction>
</comment>
<dbReference type="SUPFAM" id="SSF56112">
    <property type="entry name" value="Protein kinase-like (PK-like)"/>
    <property type="match status" value="1"/>
</dbReference>
<dbReference type="STRING" id="85681.V4UJC2"/>
<name>V4UJC2_CITCL</name>
<evidence type="ECO:0000256" key="2">
    <source>
        <dbReference type="ARBA" id="ARBA00022527"/>
    </source>
</evidence>
<dbReference type="GO" id="GO:0005886">
    <property type="term" value="C:plasma membrane"/>
    <property type="evidence" value="ECO:0007669"/>
    <property type="project" value="TreeGrafter"/>
</dbReference>
<keyword evidence="2" id="KW-0723">Serine/threonine-protein kinase</keyword>
<dbReference type="InterPro" id="IPR001245">
    <property type="entry name" value="Ser-Thr/Tyr_kinase_cat_dom"/>
</dbReference>
<keyword evidence="6" id="KW-0418">Kinase</keyword>
<keyword evidence="8" id="KW-1015">Disulfide bond</keyword>
<dbReference type="Gene3D" id="1.10.510.10">
    <property type="entry name" value="Transferase(Phosphotransferase) domain 1"/>
    <property type="match status" value="1"/>
</dbReference>
<dbReference type="InterPro" id="IPR000858">
    <property type="entry name" value="S_locus_glycoprot_dom"/>
</dbReference>
<dbReference type="PANTHER" id="PTHR27002">
    <property type="entry name" value="RECEPTOR-LIKE SERINE/THREONINE-PROTEIN KINASE SD1-8"/>
    <property type="match status" value="1"/>
</dbReference>
<protein>
    <recommendedName>
        <fullName evidence="1">non-specific serine/threonine protein kinase</fullName>
        <ecNumber evidence="1">2.7.11.1</ecNumber>
    </recommendedName>
</protein>
<dbReference type="Pfam" id="PF00954">
    <property type="entry name" value="S_locus_glycop"/>
    <property type="match status" value="1"/>
</dbReference>
<evidence type="ECO:0000256" key="5">
    <source>
        <dbReference type="ARBA" id="ARBA00022741"/>
    </source>
</evidence>
<evidence type="ECO:0000313" key="13">
    <source>
        <dbReference type="Proteomes" id="UP000030687"/>
    </source>
</evidence>
<evidence type="ECO:0000256" key="6">
    <source>
        <dbReference type="ARBA" id="ARBA00022777"/>
    </source>
</evidence>
<feature type="domain" description="Protein kinase" evidence="11">
    <location>
        <begin position="1"/>
        <end position="195"/>
    </location>
</feature>
<organism evidence="12 13">
    <name type="scientific">Citrus clementina</name>
    <name type="common">Clementine</name>
    <name type="synonym">Citrus deliciosa x Citrus sinensis</name>
    <dbReference type="NCBI Taxonomy" id="85681"/>
    <lineage>
        <taxon>Eukaryota</taxon>
        <taxon>Viridiplantae</taxon>
        <taxon>Streptophyta</taxon>
        <taxon>Embryophyta</taxon>
        <taxon>Tracheophyta</taxon>
        <taxon>Spermatophyta</taxon>
        <taxon>Magnoliopsida</taxon>
        <taxon>eudicotyledons</taxon>
        <taxon>Gunneridae</taxon>
        <taxon>Pentapetalae</taxon>
        <taxon>rosids</taxon>
        <taxon>malvids</taxon>
        <taxon>Sapindales</taxon>
        <taxon>Rutaceae</taxon>
        <taxon>Aurantioideae</taxon>
        <taxon>Citrus</taxon>
    </lineage>
</organism>
<dbReference type="InterPro" id="IPR008271">
    <property type="entry name" value="Ser/Thr_kinase_AS"/>
</dbReference>
<evidence type="ECO:0000256" key="7">
    <source>
        <dbReference type="ARBA" id="ARBA00022840"/>
    </source>
</evidence>
<evidence type="ECO:0000256" key="3">
    <source>
        <dbReference type="ARBA" id="ARBA00022679"/>
    </source>
</evidence>
<dbReference type="EC" id="2.7.11.1" evidence="1"/>
<dbReference type="PROSITE" id="PS00108">
    <property type="entry name" value="PROTEIN_KINASE_ST"/>
    <property type="match status" value="1"/>
</dbReference>
<dbReference type="InParanoid" id="V4UJC2"/>
<dbReference type="AlphaFoldDB" id="V4UJC2"/>
<dbReference type="Proteomes" id="UP000030687">
    <property type="component" value="Unassembled WGS sequence"/>
</dbReference>
<keyword evidence="7" id="KW-0067">ATP-binding</keyword>
<dbReference type="EMBL" id="KI536312">
    <property type="protein sequence ID" value="ESR62416.1"/>
    <property type="molecule type" value="Genomic_DNA"/>
</dbReference>
<keyword evidence="3" id="KW-0808">Transferase</keyword>
<dbReference type="Pfam" id="PF07714">
    <property type="entry name" value="PK_Tyr_Ser-Thr"/>
    <property type="match status" value="1"/>
</dbReference>
<accession>V4UJC2</accession>
<dbReference type="GO" id="GO:0048544">
    <property type="term" value="P:recognition of pollen"/>
    <property type="evidence" value="ECO:0007669"/>
    <property type="project" value="InterPro"/>
</dbReference>
<dbReference type="PANTHER" id="PTHR27002:SF1082">
    <property type="entry name" value="OS06G0693000 PROTEIN"/>
    <property type="match status" value="1"/>
</dbReference>
<evidence type="ECO:0000313" key="12">
    <source>
        <dbReference type="EMBL" id="ESR62416.1"/>
    </source>
</evidence>
<keyword evidence="5" id="KW-0547">Nucleotide-binding</keyword>
<reference evidence="12 13" key="1">
    <citation type="submission" date="2013-10" db="EMBL/GenBank/DDBJ databases">
        <authorList>
            <consortium name="International Citrus Genome Consortium"/>
            <person name="Jenkins J."/>
            <person name="Schmutz J."/>
            <person name="Prochnik S."/>
            <person name="Rokhsar D."/>
            <person name="Gmitter F."/>
            <person name="Ollitrault P."/>
            <person name="Machado M."/>
            <person name="Talon M."/>
            <person name="Wincker P."/>
            <person name="Jaillon O."/>
            <person name="Morgante M."/>
        </authorList>
    </citation>
    <scope>NUCLEOTIDE SEQUENCE</scope>
    <source>
        <strain evidence="13">cv. Clemenules</strain>
    </source>
</reference>
<comment type="catalytic activity">
    <reaction evidence="9">
        <text>L-threonyl-[protein] + ATP = O-phospho-L-threonyl-[protein] + ADP + H(+)</text>
        <dbReference type="Rhea" id="RHEA:46608"/>
        <dbReference type="Rhea" id="RHEA-COMP:11060"/>
        <dbReference type="Rhea" id="RHEA-COMP:11605"/>
        <dbReference type="ChEBI" id="CHEBI:15378"/>
        <dbReference type="ChEBI" id="CHEBI:30013"/>
        <dbReference type="ChEBI" id="CHEBI:30616"/>
        <dbReference type="ChEBI" id="CHEBI:61977"/>
        <dbReference type="ChEBI" id="CHEBI:456216"/>
        <dbReference type="EC" id="2.7.11.1"/>
    </reaction>
</comment>
<sequence>MIFYLEHPHWRSGPWNGRIFIGVPNMNSANGDGFNFVVDNEEGRNNISYPIANDPFSIFVLNSQGKLVKTNRVDGENDWGKPSAMFMASVRRLEDATQRKKPICSCMKGFEPKCGGIERGNWSSGCVRKKQLQCVRISSSDRMLQELLDRRKHFKIISGISRGLLYLHRDSGLRIIHRDLKANNILLDEELIQKF</sequence>
<dbReference type="InterPro" id="IPR011009">
    <property type="entry name" value="Kinase-like_dom_sf"/>
</dbReference>
<keyword evidence="4" id="KW-0732">Signal</keyword>
<dbReference type="GO" id="GO:0005524">
    <property type="term" value="F:ATP binding"/>
    <property type="evidence" value="ECO:0007669"/>
    <property type="project" value="UniProtKB-KW"/>
</dbReference>
<dbReference type="GO" id="GO:0004674">
    <property type="term" value="F:protein serine/threonine kinase activity"/>
    <property type="evidence" value="ECO:0007669"/>
    <property type="project" value="UniProtKB-KW"/>
</dbReference>
<dbReference type="FunFam" id="1.10.510.10:FF:001023">
    <property type="entry name" value="Os07g0541700 protein"/>
    <property type="match status" value="1"/>
</dbReference>
<dbReference type="KEGG" id="cic:CICLE_v10017906mg"/>
<gene>
    <name evidence="12" type="ORF">CICLE_v10017906mg</name>
</gene>
<evidence type="ECO:0000256" key="4">
    <source>
        <dbReference type="ARBA" id="ARBA00022729"/>
    </source>
</evidence>
<dbReference type="InterPro" id="IPR000719">
    <property type="entry name" value="Prot_kinase_dom"/>
</dbReference>
<evidence type="ECO:0000256" key="9">
    <source>
        <dbReference type="ARBA" id="ARBA00047899"/>
    </source>
</evidence>
<dbReference type="PROSITE" id="PS50011">
    <property type="entry name" value="PROTEIN_KINASE_DOM"/>
    <property type="match status" value="1"/>
</dbReference>
<evidence type="ECO:0000256" key="10">
    <source>
        <dbReference type="ARBA" id="ARBA00048679"/>
    </source>
</evidence>
<dbReference type="Gramene" id="ESR62416">
    <property type="protein sequence ID" value="ESR62416"/>
    <property type="gene ID" value="CICLE_v10017906mg"/>
</dbReference>
<proteinExistence type="predicted"/>
<evidence type="ECO:0000259" key="11">
    <source>
        <dbReference type="PROSITE" id="PS50011"/>
    </source>
</evidence>
<keyword evidence="13" id="KW-1185">Reference proteome</keyword>
<evidence type="ECO:0000256" key="8">
    <source>
        <dbReference type="ARBA" id="ARBA00023157"/>
    </source>
</evidence>